<organism evidence="1">
    <name type="scientific">Caudovirales sp. ctu3532</name>
    <dbReference type="NCBI Taxonomy" id="2827639"/>
    <lineage>
        <taxon>Viruses</taxon>
        <taxon>Duplodnaviria</taxon>
        <taxon>Heunggongvirae</taxon>
        <taxon>Uroviricota</taxon>
        <taxon>Caudoviricetes</taxon>
    </lineage>
</organism>
<reference evidence="1" key="1">
    <citation type="journal article" date="2021" name="Proc. Natl. Acad. Sci. U.S.A.">
        <title>A Catalog of Tens of Thousands of Viruses from Human Metagenomes Reveals Hidden Associations with Chronic Diseases.</title>
        <authorList>
            <person name="Tisza M.J."/>
            <person name="Buck C.B."/>
        </authorList>
    </citation>
    <scope>NUCLEOTIDE SEQUENCE</scope>
    <source>
        <strain evidence="1">Ctu3532</strain>
    </source>
</reference>
<dbReference type="EMBL" id="BK032830">
    <property type="protein sequence ID" value="DAF62942.1"/>
    <property type="molecule type" value="Genomic_DNA"/>
</dbReference>
<name>A0A8S5TI43_9CAUD</name>
<proteinExistence type="predicted"/>
<accession>A0A8S5TI43</accession>
<evidence type="ECO:0000313" key="1">
    <source>
        <dbReference type="EMBL" id="DAF62942.1"/>
    </source>
</evidence>
<sequence length="167" mass="19140">MPYLQEQELYRVFDVPEKTQVKLFYDHRDIPAAFCVSDWADGEKHAENLGITIFDGGKTLMPLRYFGGIVFIQWQYVAPLEDQMDFLEFYIRETKNGERYVAAKTGMLLAGIILPVKVGASLYDKLGSVVADLGNELTSRRMNAENVEELIPPQMNVRELERENEEA</sequence>
<protein>
    <submittedName>
        <fullName evidence="1">Uncharacterized protein</fullName>
    </submittedName>
</protein>